<reference evidence="4 5" key="1">
    <citation type="submission" date="2015-09" db="EMBL/GenBank/DDBJ databases">
        <authorList>
            <consortium name="Swine Surveillance"/>
        </authorList>
    </citation>
    <scope>NUCLEOTIDE SEQUENCE [LARGE SCALE GENOMIC DNA]</scope>
    <source>
        <strain evidence="4 5">CECT 8399</strain>
    </source>
</reference>
<dbReference type="STRING" id="1396826.PHA8399_03765"/>
<dbReference type="SUPFAM" id="SSF52540">
    <property type="entry name" value="P-loop containing nucleoside triphosphate hydrolases"/>
    <property type="match status" value="1"/>
</dbReference>
<dbReference type="InterPro" id="IPR000863">
    <property type="entry name" value="Sulfotransferase_dom"/>
</dbReference>
<dbReference type="PANTHER" id="PTHR10605">
    <property type="entry name" value="HEPARAN SULFATE SULFOTRANSFERASE"/>
    <property type="match status" value="1"/>
</dbReference>
<dbReference type="Pfam" id="PF00685">
    <property type="entry name" value="Sulfotransfer_1"/>
    <property type="match status" value="1"/>
</dbReference>
<name>A0A0P1HP32_9RHOB</name>
<feature type="domain" description="Sulfotransferase" evidence="3">
    <location>
        <begin position="6"/>
        <end position="204"/>
    </location>
</feature>
<organism evidence="4 5">
    <name type="scientific">Leisingera aquaemixtae</name>
    <dbReference type="NCBI Taxonomy" id="1396826"/>
    <lineage>
        <taxon>Bacteria</taxon>
        <taxon>Pseudomonadati</taxon>
        <taxon>Pseudomonadota</taxon>
        <taxon>Alphaproteobacteria</taxon>
        <taxon>Rhodobacterales</taxon>
        <taxon>Roseobacteraceae</taxon>
        <taxon>Leisingera</taxon>
    </lineage>
</organism>
<evidence type="ECO:0000256" key="2">
    <source>
        <dbReference type="ARBA" id="ARBA00023180"/>
    </source>
</evidence>
<dbReference type="Gene3D" id="3.40.50.300">
    <property type="entry name" value="P-loop containing nucleotide triphosphate hydrolases"/>
    <property type="match status" value="1"/>
</dbReference>
<dbReference type="AlphaFoldDB" id="A0A0P1HP32"/>
<dbReference type="GO" id="GO:0008146">
    <property type="term" value="F:sulfotransferase activity"/>
    <property type="evidence" value="ECO:0007669"/>
    <property type="project" value="InterPro"/>
</dbReference>
<evidence type="ECO:0000256" key="1">
    <source>
        <dbReference type="ARBA" id="ARBA00022679"/>
    </source>
</evidence>
<dbReference type="PANTHER" id="PTHR10605:SF56">
    <property type="entry name" value="BIFUNCTIONAL HEPARAN SULFATE N-DEACETYLASE_N-SULFOTRANSFERASE"/>
    <property type="match status" value="1"/>
</dbReference>
<evidence type="ECO:0000259" key="3">
    <source>
        <dbReference type="Pfam" id="PF00685"/>
    </source>
</evidence>
<gene>
    <name evidence="4" type="ORF">PHA8399_03765</name>
</gene>
<dbReference type="EMBL" id="CYSR01000032">
    <property type="protein sequence ID" value="CUI01619.1"/>
    <property type="molecule type" value="Genomic_DNA"/>
</dbReference>
<evidence type="ECO:0000313" key="5">
    <source>
        <dbReference type="Proteomes" id="UP000051326"/>
    </source>
</evidence>
<dbReference type="InterPro" id="IPR037359">
    <property type="entry name" value="NST/OST"/>
</dbReference>
<protein>
    <submittedName>
        <fullName evidence="4">Sulfotransferase domain protein</fullName>
    </submittedName>
</protein>
<accession>A0A0P1HP32</accession>
<evidence type="ECO:0000313" key="4">
    <source>
        <dbReference type="EMBL" id="CUI01619.1"/>
    </source>
</evidence>
<sequence length="300" mass="34335">MTMPNLFFIGGMRCGSTTIYLLLSQHPEIFMAEIKEPMFWYAEALRQKGTPLEGRVNGRFLTRGRYEGLFAGAGAVKWAGEASHYIYHSEVPGLIASHSPDARILIAVRDPAERMFSEYLFRVRSGYFSGSFEEFVTQDARLDPEQGFTEVSERSRLGKGLQARLLQRWIDVFGMERLHFINFDDLKSRPAEVARQIYRFLEVDPEFSPAIVHTQRGGVPRSALLMRLLNLPKARIRRFVPRILREKLRAQIYSKVLDSPKVAPGTWHALRRYYAADIAQLQELTGQDLQPWTLRAAPGS</sequence>
<dbReference type="InterPro" id="IPR027417">
    <property type="entry name" value="P-loop_NTPase"/>
</dbReference>
<keyword evidence="1 4" id="KW-0808">Transferase</keyword>
<keyword evidence="2" id="KW-0325">Glycoprotein</keyword>
<proteinExistence type="predicted"/>
<dbReference type="RefSeq" id="WP_082649576.1">
    <property type="nucleotide sequence ID" value="NZ_CYSR01000032.1"/>
</dbReference>
<dbReference type="Proteomes" id="UP000051326">
    <property type="component" value="Unassembled WGS sequence"/>
</dbReference>